<name>A0AAU8HQS5_9FIRM</name>
<reference evidence="1" key="2">
    <citation type="submission" date="2024-06" db="EMBL/GenBank/DDBJ databases">
        <authorList>
            <person name="Petrova K.O."/>
            <person name="Toshchakov S.V."/>
            <person name="Boltjanskaja Y.V."/>
            <person name="Kevbrin V.V."/>
        </authorList>
    </citation>
    <scope>NUCLEOTIDE SEQUENCE</scope>
    <source>
        <strain evidence="1">Z-710</strain>
    </source>
</reference>
<reference evidence="1" key="1">
    <citation type="journal article" date="2018" name="Antonie Van Leeuwenhoek">
        <title>Proteinivorax hydrogeniformans sp. nov., an anaerobic, haloalkaliphilic bacterium fermenting proteinaceous compounds with high hydrogen production.</title>
        <authorList>
            <person name="Boltyanskaya Y."/>
            <person name="Detkova E."/>
            <person name="Pimenov N."/>
            <person name="Kevbrin V."/>
        </authorList>
    </citation>
    <scope>NUCLEOTIDE SEQUENCE</scope>
    <source>
        <strain evidence="1">Z-710</strain>
    </source>
</reference>
<gene>
    <name evidence="1" type="ORF">PRVXH_001807</name>
</gene>
<evidence type="ECO:0000313" key="1">
    <source>
        <dbReference type="EMBL" id="XCI27883.1"/>
    </source>
</evidence>
<protein>
    <submittedName>
        <fullName evidence="1">Uncharacterized protein</fullName>
    </submittedName>
</protein>
<organism evidence="1">
    <name type="scientific">Proteinivorax hydrogeniformans</name>
    <dbReference type="NCBI Taxonomy" id="1826727"/>
    <lineage>
        <taxon>Bacteria</taxon>
        <taxon>Bacillati</taxon>
        <taxon>Bacillota</taxon>
        <taxon>Clostridia</taxon>
        <taxon>Eubacteriales</taxon>
        <taxon>Proteinivoracaceae</taxon>
        <taxon>Proteinivorax</taxon>
    </lineage>
</organism>
<dbReference type="AlphaFoldDB" id="A0AAU8HQS5"/>
<proteinExistence type="predicted"/>
<dbReference type="EMBL" id="CP159485">
    <property type="protein sequence ID" value="XCI27883.1"/>
    <property type="molecule type" value="Genomic_DNA"/>
</dbReference>
<sequence>MAAMRDKIETTVGCTKGENNQFERILQYPDITAIDIYHKDIEEPTEIIMPWVSVDSRGEENINQKSYINKFGDLFVVIDEDGKANIENAFNLTGIEDKERMDFMWEMLDIKDESCE</sequence>
<accession>A0AAU8HQS5</accession>
<dbReference type="RefSeq" id="WP_353892461.1">
    <property type="nucleotide sequence ID" value="NZ_CP159485.1"/>
</dbReference>